<organism evidence="1 2">
    <name type="scientific">Xanthomonas oryzae pv. oryzicola (strain BLS256)</name>
    <dbReference type="NCBI Taxonomy" id="383407"/>
    <lineage>
        <taxon>Bacteria</taxon>
        <taxon>Pseudomonadati</taxon>
        <taxon>Pseudomonadota</taxon>
        <taxon>Gammaproteobacteria</taxon>
        <taxon>Lysobacterales</taxon>
        <taxon>Lysobacteraceae</taxon>
        <taxon>Xanthomonas</taxon>
    </lineage>
</organism>
<reference evidence="1 2" key="1">
    <citation type="journal article" date="2011" name="J. Bacteriol.">
        <title>Two new complete genome sequences offer insight into host and tissue specificity of plant pathogenic Xanthomonas spp.</title>
        <authorList>
            <person name="Bogdanove A.J."/>
            <person name="Koebnik R."/>
            <person name="Lu H."/>
            <person name="Furutani A."/>
            <person name="Angiuoli S.V."/>
            <person name="Patil P.B."/>
            <person name="Van Sluys M.A."/>
            <person name="Ryan R.P."/>
            <person name="Meyer D.F."/>
            <person name="Han S.W."/>
            <person name="Aparna G."/>
            <person name="Rajaram M."/>
            <person name="Delcher A.L."/>
            <person name="Phillippy A.M."/>
            <person name="Puiu D."/>
            <person name="Schatz M.C."/>
            <person name="Shumway M."/>
            <person name="Sommer D.D."/>
            <person name="Trapnell C."/>
            <person name="Benahmed F."/>
            <person name="Dimitrov G."/>
            <person name="Madupu R."/>
            <person name="Radune D."/>
            <person name="Sullivan S."/>
            <person name="Jha G."/>
            <person name="Ishihara H."/>
            <person name="Lee S.W."/>
            <person name="Pandey A."/>
            <person name="Sharma V."/>
            <person name="Sriariyanun M."/>
            <person name="Szurek B."/>
            <person name="Vera-Cruz C.M."/>
            <person name="Dorman K.S."/>
            <person name="Ronald P.C."/>
            <person name="Verdier V."/>
            <person name="Dow J.M."/>
            <person name="Sonti R.V."/>
            <person name="Tsuge S."/>
            <person name="Brendel V.P."/>
            <person name="Rabinowicz P.D."/>
            <person name="Leach J.E."/>
            <person name="White F.F."/>
            <person name="Salzberg S.L."/>
        </authorList>
    </citation>
    <scope>NUCLEOTIDE SEQUENCE [LARGE SCALE GENOMIC DNA]</scope>
    <source>
        <strain evidence="1 2">BLS256</strain>
    </source>
</reference>
<dbReference type="AlphaFoldDB" id="G7TEP1"/>
<accession>G7TEP1</accession>
<dbReference type="HOGENOM" id="CLU_2412460_0_0_6"/>
<name>G7TEP1_XANOB</name>
<dbReference type="EMBL" id="CP003057">
    <property type="protein sequence ID" value="AEQ96406.1"/>
    <property type="molecule type" value="Genomic_DNA"/>
</dbReference>
<evidence type="ECO:0000313" key="2">
    <source>
        <dbReference type="Proteomes" id="UP000008851"/>
    </source>
</evidence>
<sequence>MSSAMAPVADDVIGENGLDAAGLRRLMQVQMLGKQQIGVTLGPVDVALRGDTATVRFTALLTGGSGRCVPDQARTYQVITGWRKTTPTAGRPSHSV</sequence>
<protein>
    <submittedName>
        <fullName evidence="1">Uncharacterized protein</fullName>
    </submittedName>
</protein>
<dbReference type="Proteomes" id="UP000008851">
    <property type="component" value="Chromosome"/>
</dbReference>
<proteinExistence type="predicted"/>
<dbReference type="KEGG" id="xor:XOC_2269"/>
<evidence type="ECO:0000313" key="1">
    <source>
        <dbReference type="EMBL" id="AEQ96406.1"/>
    </source>
</evidence>
<gene>
    <name evidence="1" type="ORF">XOC_2269</name>
</gene>